<sequence>MPSNVSSEQIHNHNCYLYLRAITNEKQLPESIQSILPKRLGYQLNIVLKQNQYEPDYRYADLYRDFFAFIDSESEKIASRKKSLEDQLSVLKTRQGLRPHPQVFGDARERLNDPSRHSSQQEITVLQQQIHELEAFIHNIYANNNLILDATFETIKHIPANHKPTDKKIEKVIQAQLADKGNKRVNDAPSPADNQSLPSRVNATFGRNYKPQHNTLSTERRYQYNKDKKGPQELRFGTQAQRQDGQTKVSPAFKLWLKNQPSTTIASMFSPSSPAQRITHIYFNNLGRDRSDPEGLSERRMTQALENLENEHDNLAVITLPADKGLFAANDYQTTTENLNFDQEFQRLFNIATNNSSEAIKDFYISPSVRTMIYGDKEQETVNKLLSLSFSKMGAAADKPLSKAQRQAIWFDFNKYAFPNLAIETLDPKTFNFTCKDAIDRAGVSSAYYNLMKSIELENPMSREEFECGLHAAPAMVKGRGMNHHVELLWNAIDFYINANYEKLRGQVPWLVQWRDDNCPHNRAQEVLRIRIQQARIDLDKATCDFPLKKDQIAQTARLIDMIEEQAKKNTSGNRLLLQAVSDSIDLIENPSPRKVNSYKNLADRLEVKNPTWRAIGGIMKIIAGMITYAFSPKLLHSGIATFKTAQNAEQRKQIQLAMKKMIQKNEEEEIQPGHSTPIVG</sequence>
<accession>A0A378IGQ8</accession>
<organism evidence="3 5">
    <name type="scientific">Legionella birminghamensis</name>
    <dbReference type="NCBI Taxonomy" id="28083"/>
    <lineage>
        <taxon>Bacteria</taxon>
        <taxon>Pseudomonadati</taxon>
        <taxon>Pseudomonadota</taxon>
        <taxon>Gammaproteobacteria</taxon>
        <taxon>Legionellales</taxon>
        <taxon>Legionellaceae</taxon>
        <taxon>Legionella</taxon>
    </lineage>
</organism>
<proteinExistence type="predicted"/>
<protein>
    <submittedName>
        <fullName evidence="3">Uncharacterized protein</fullName>
    </submittedName>
</protein>
<dbReference type="Proteomes" id="UP000054735">
    <property type="component" value="Unassembled WGS sequence"/>
</dbReference>
<name>A0A378IGQ8_9GAMM</name>
<dbReference type="EMBL" id="UGNW01000001">
    <property type="protein sequence ID" value="STX31374.1"/>
    <property type="molecule type" value="Genomic_DNA"/>
</dbReference>
<dbReference type="OrthoDB" id="5632105at2"/>
<reference evidence="2 4" key="1">
    <citation type="submission" date="2015-11" db="EMBL/GenBank/DDBJ databases">
        <title>Genomic analysis of 38 Legionella species identifies large and diverse effector repertoires.</title>
        <authorList>
            <person name="Burstein D."/>
            <person name="Amaro F."/>
            <person name="Zusman T."/>
            <person name="Lifshitz Z."/>
            <person name="Cohen O."/>
            <person name="Gilbert J.A."/>
            <person name="Pupko T."/>
            <person name="Shuman H.A."/>
            <person name="Segal G."/>
        </authorList>
    </citation>
    <scope>NUCLEOTIDE SEQUENCE [LARGE SCALE GENOMIC DNA]</scope>
    <source>
        <strain evidence="2 4">CDC#1407-AL-14</strain>
    </source>
</reference>
<feature type="compositionally biased region" description="Polar residues" evidence="1">
    <location>
        <begin position="192"/>
        <end position="202"/>
    </location>
</feature>
<evidence type="ECO:0000256" key="1">
    <source>
        <dbReference type="SAM" id="MobiDB-lite"/>
    </source>
</evidence>
<dbReference type="STRING" id="28083.Lbir_2519"/>
<dbReference type="Proteomes" id="UP000255066">
    <property type="component" value="Unassembled WGS sequence"/>
</dbReference>
<dbReference type="RefSeq" id="WP_058524523.1">
    <property type="nucleotide sequence ID" value="NZ_CAAAHV010000003.1"/>
</dbReference>
<evidence type="ECO:0000313" key="5">
    <source>
        <dbReference type="Proteomes" id="UP000255066"/>
    </source>
</evidence>
<gene>
    <name evidence="2" type="ORF">Lbir_2519</name>
    <name evidence="3" type="ORF">NCTC12437_01146</name>
</gene>
<feature type="region of interest" description="Disordered" evidence="1">
    <location>
        <begin position="180"/>
        <end position="211"/>
    </location>
</feature>
<evidence type="ECO:0000313" key="4">
    <source>
        <dbReference type="Proteomes" id="UP000054735"/>
    </source>
</evidence>
<evidence type="ECO:0000313" key="3">
    <source>
        <dbReference type="EMBL" id="STX31374.1"/>
    </source>
</evidence>
<evidence type="ECO:0000313" key="2">
    <source>
        <dbReference type="EMBL" id="KTC67917.1"/>
    </source>
</evidence>
<reference evidence="3 5" key="2">
    <citation type="submission" date="2018-06" db="EMBL/GenBank/DDBJ databases">
        <authorList>
            <consortium name="Pathogen Informatics"/>
            <person name="Doyle S."/>
        </authorList>
    </citation>
    <scope>NUCLEOTIDE SEQUENCE [LARGE SCALE GENOMIC DNA]</scope>
    <source>
        <strain evidence="3 5">NCTC12437</strain>
    </source>
</reference>
<dbReference type="AlphaFoldDB" id="A0A378IGQ8"/>
<keyword evidence="4" id="KW-1185">Reference proteome</keyword>
<dbReference type="EMBL" id="LNXT01000048">
    <property type="protein sequence ID" value="KTC67917.1"/>
    <property type="molecule type" value="Genomic_DNA"/>
</dbReference>